<keyword evidence="4" id="KW-1185">Reference proteome</keyword>
<dbReference type="EMBL" id="AVPE01000008">
    <property type="protein sequence ID" value="KGX92072.1"/>
    <property type="molecule type" value="Genomic_DNA"/>
</dbReference>
<feature type="region of interest" description="Disordered" evidence="1">
    <location>
        <begin position="218"/>
        <end position="240"/>
    </location>
</feature>
<dbReference type="PANTHER" id="PTHR47245">
    <property type="entry name" value="PEPTIDYLPROLYL ISOMERASE"/>
    <property type="match status" value="1"/>
</dbReference>
<dbReference type="Pfam" id="PF13624">
    <property type="entry name" value="SurA_N_3"/>
    <property type="match status" value="1"/>
</dbReference>
<comment type="caution">
    <text evidence="3">The sequence shown here is derived from an EMBL/GenBank/DDBJ whole genome shotgun (WGS) entry which is preliminary data.</text>
</comment>
<reference evidence="3 4" key="1">
    <citation type="submission" date="2013-08" db="EMBL/GenBank/DDBJ databases">
        <authorList>
            <person name="Huang J."/>
            <person name="Wang G."/>
        </authorList>
    </citation>
    <scope>NUCLEOTIDE SEQUENCE [LARGE SCALE GENOMIC DNA]</scope>
    <source>
        <strain evidence="3 4">JSM 076056</strain>
    </source>
</reference>
<proteinExistence type="predicted"/>
<protein>
    <recommendedName>
        <fullName evidence="5">Peptidylprolyl isomerase</fullName>
    </recommendedName>
</protein>
<dbReference type="OrthoDB" id="14196at2"/>
<dbReference type="AlphaFoldDB" id="A0A0A5I8B6"/>
<dbReference type="Gene3D" id="1.10.4030.10">
    <property type="entry name" value="Porin chaperone SurA, peptide-binding domain"/>
    <property type="match status" value="1"/>
</dbReference>
<evidence type="ECO:0008006" key="5">
    <source>
        <dbReference type="Google" id="ProtNLM"/>
    </source>
</evidence>
<feature type="region of interest" description="Disordered" evidence="1">
    <location>
        <begin position="165"/>
        <end position="197"/>
    </location>
</feature>
<dbReference type="InterPro" id="IPR050245">
    <property type="entry name" value="PrsA_foldase"/>
</dbReference>
<keyword evidence="2" id="KW-0732">Signal</keyword>
<dbReference type="eggNOG" id="COG0760">
    <property type="taxonomic scope" value="Bacteria"/>
</dbReference>
<dbReference type="PROSITE" id="PS51257">
    <property type="entry name" value="PROKAR_LIPOPROTEIN"/>
    <property type="match status" value="1"/>
</dbReference>
<dbReference type="SUPFAM" id="SSF109998">
    <property type="entry name" value="Triger factor/SurA peptide-binding domain-like"/>
    <property type="match status" value="1"/>
</dbReference>
<evidence type="ECO:0000313" key="3">
    <source>
        <dbReference type="EMBL" id="KGX92072.1"/>
    </source>
</evidence>
<organism evidence="3 4">
    <name type="scientific">Pontibacillus halophilus JSM 076056 = DSM 19796</name>
    <dbReference type="NCBI Taxonomy" id="1385510"/>
    <lineage>
        <taxon>Bacteria</taxon>
        <taxon>Bacillati</taxon>
        <taxon>Bacillota</taxon>
        <taxon>Bacilli</taxon>
        <taxon>Bacillales</taxon>
        <taxon>Bacillaceae</taxon>
        <taxon>Pontibacillus</taxon>
    </lineage>
</organism>
<gene>
    <name evidence="3" type="ORF">N781_02860</name>
</gene>
<dbReference type="InterPro" id="IPR027304">
    <property type="entry name" value="Trigger_fact/SurA_dom_sf"/>
</dbReference>
<name>A0A0A5I8B6_9BACI</name>
<sequence>MTMKRKFLTIVSGSVLAIGIAGCSTSGEEDKDAAAQVGSETIAMEDFNTKYEDTVKSYEKQGMELNEDQKEQVKTATLEQMISQEVVEQEIKKQEIKVTDEDVQKRIDEQPQEVIDNTMEQQDLTMDELKKNLKEQMKYDKFFKANTDEVTVSDEELKSEYDKLVEKAKSTQSKESKESKEGENETSNIPSFDEYKETLKQQLVTQKEREQSTKYVEELKKDYEIEKNVASENDDQKENA</sequence>
<evidence type="ECO:0000313" key="4">
    <source>
        <dbReference type="Proteomes" id="UP000030528"/>
    </source>
</evidence>
<feature type="signal peptide" evidence="2">
    <location>
        <begin position="1"/>
        <end position="17"/>
    </location>
</feature>
<evidence type="ECO:0000256" key="1">
    <source>
        <dbReference type="SAM" id="MobiDB-lite"/>
    </source>
</evidence>
<dbReference type="PANTHER" id="PTHR47245:SF2">
    <property type="entry name" value="PEPTIDYL-PROLYL CIS-TRANS ISOMERASE HP_0175-RELATED"/>
    <property type="match status" value="1"/>
</dbReference>
<dbReference type="Proteomes" id="UP000030528">
    <property type="component" value="Unassembled WGS sequence"/>
</dbReference>
<feature type="chain" id="PRO_5039054048" description="Peptidylprolyl isomerase" evidence="2">
    <location>
        <begin position="18"/>
        <end position="240"/>
    </location>
</feature>
<evidence type="ECO:0000256" key="2">
    <source>
        <dbReference type="SAM" id="SignalP"/>
    </source>
</evidence>
<feature type="compositionally biased region" description="Basic and acidic residues" evidence="1">
    <location>
        <begin position="165"/>
        <end position="183"/>
    </location>
</feature>
<accession>A0A0A5I8B6</accession>
<dbReference type="STRING" id="1385510.GCA_000425205_00565"/>